<dbReference type="Proteomes" id="UP000284476">
    <property type="component" value="Unassembled WGS sequence"/>
</dbReference>
<dbReference type="AlphaFoldDB" id="A0A443JRC0"/>
<comment type="caution">
    <text evidence="1">The sequence shown here is derived from an EMBL/GenBank/DDBJ whole genome shotgun (WGS) entry which is preliminary data.</text>
</comment>
<accession>A0A443JRC0</accession>
<name>A0A443JRC0_9RHOB</name>
<protein>
    <submittedName>
        <fullName evidence="1">Uncharacterized protein</fullName>
    </submittedName>
</protein>
<gene>
    <name evidence="1" type="ORF">D2T30_05420</name>
</gene>
<dbReference type="EMBL" id="SAUZ01000004">
    <property type="protein sequence ID" value="RWR23063.1"/>
    <property type="molecule type" value="Genomic_DNA"/>
</dbReference>
<proteinExistence type="predicted"/>
<reference evidence="1 2" key="2">
    <citation type="submission" date="2019-01" db="EMBL/GenBank/DDBJ databases">
        <authorList>
            <person name="Li Y."/>
        </authorList>
    </citation>
    <scope>NUCLEOTIDE SEQUENCE [LARGE SCALE GENOMIC DNA]</scope>
    <source>
        <strain evidence="1 2">SK2B-1</strain>
    </source>
</reference>
<evidence type="ECO:0000313" key="1">
    <source>
        <dbReference type="EMBL" id="RWR23063.1"/>
    </source>
</evidence>
<sequence length="103" mass="11989">MTDDPVNLDARRTTEGQMATDFRRHSLKEFEADQEALRRRQEELEAQLLAEPAVTWHEAAIKAQYLIRRYSETAESQDARKQKLIQRALGDLARLIEDEPKIP</sequence>
<reference evidence="1 2" key="1">
    <citation type="submission" date="2019-01" db="EMBL/GenBank/DDBJ databases">
        <title>Sinorhodobacter populi sp. nov. isolated from the symptomatic bark tissue of Populus euramericana canker.</title>
        <authorList>
            <person name="Xu G."/>
        </authorList>
    </citation>
    <scope>NUCLEOTIDE SEQUENCE [LARGE SCALE GENOMIC DNA]</scope>
    <source>
        <strain evidence="1 2">SK2B-1</strain>
    </source>
</reference>
<evidence type="ECO:0000313" key="2">
    <source>
        <dbReference type="Proteomes" id="UP000284476"/>
    </source>
</evidence>
<dbReference type="RefSeq" id="WP_128208047.1">
    <property type="nucleotide sequence ID" value="NZ_JBHRSO010000013.1"/>
</dbReference>
<organism evidence="1 2">
    <name type="scientific">Paenirhodobacter populi</name>
    <dbReference type="NCBI Taxonomy" id="2306993"/>
    <lineage>
        <taxon>Bacteria</taxon>
        <taxon>Pseudomonadati</taxon>
        <taxon>Pseudomonadota</taxon>
        <taxon>Alphaproteobacteria</taxon>
        <taxon>Rhodobacterales</taxon>
        <taxon>Rhodobacter group</taxon>
        <taxon>Paenirhodobacter</taxon>
    </lineage>
</organism>